<sequence>MKLGLEQRGTAEWPPVPKTVHCVSEAGAGAEGHRRAAPSAQDPAELLDWSYTNNSGCAHVEDTACLRLQQAPPHLAQPFPSFPVMVFTRSWQSQSSLQTQQGMYALVLKSQLSAVQCLVLLRESARDLIPSPRLGPPRGPQHLPMAQFPHLQDRLP</sequence>
<dbReference type="Proteomes" id="UP001266305">
    <property type="component" value="Unassembled WGS sequence"/>
</dbReference>
<gene>
    <name evidence="2" type="ORF">P7K49_032647</name>
</gene>
<protein>
    <submittedName>
        <fullName evidence="2">Uncharacterized protein</fullName>
    </submittedName>
</protein>
<evidence type="ECO:0000256" key="1">
    <source>
        <dbReference type="SAM" id="MobiDB-lite"/>
    </source>
</evidence>
<comment type="caution">
    <text evidence="2">The sequence shown here is derived from an EMBL/GenBank/DDBJ whole genome shotgun (WGS) entry which is preliminary data.</text>
</comment>
<proteinExistence type="predicted"/>
<evidence type="ECO:0000313" key="3">
    <source>
        <dbReference type="Proteomes" id="UP001266305"/>
    </source>
</evidence>
<dbReference type="EMBL" id="JASSZA010000018">
    <property type="protein sequence ID" value="KAK2089981.1"/>
    <property type="molecule type" value="Genomic_DNA"/>
</dbReference>
<reference evidence="2 3" key="1">
    <citation type="submission" date="2023-05" db="EMBL/GenBank/DDBJ databases">
        <title>B98-5 Cell Line De Novo Hybrid Assembly: An Optical Mapping Approach.</title>
        <authorList>
            <person name="Kananen K."/>
            <person name="Auerbach J.A."/>
            <person name="Kautto E."/>
            <person name="Blachly J.S."/>
        </authorList>
    </citation>
    <scope>NUCLEOTIDE SEQUENCE [LARGE SCALE GENOMIC DNA]</scope>
    <source>
        <strain evidence="2">B95-8</strain>
        <tissue evidence="2">Cell line</tissue>
    </source>
</reference>
<evidence type="ECO:0000313" key="2">
    <source>
        <dbReference type="EMBL" id="KAK2089981.1"/>
    </source>
</evidence>
<feature type="region of interest" description="Disordered" evidence="1">
    <location>
        <begin position="129"/>
        <end position="156"/>
    </location>
</feature>
<name>A0ABQ9TYW2_SAGOE</name>
<keyword evidence="3" id="KW-1185">Reference proteome</keyword>
<accession>A0ABQ9TYW2</accession>
<organism evidence="2 3">
    <name type="scientific">Saguinus oedipus</name>
    <name type="common">Cotton-top tamarin</name>
    <name type="synonym">Oedipomidas oedipus</name>
    <dbReference type="NCBI Taxonomy" id="9490"/>
    <lineage>
        <taxon>Eukaryota</taxon>
        <taxon>Metazoa</taxon>
        <taxon>Chordata</taxon>
        <taxon>Craniata</taxon>
        <taxon>Vertebrata</taxon>
        <taxon>Euteleostomi</taxon>
        <taxon>Mammalia</taxon>
        <taxon>Eutheria</taxon>
        <taxon>Euarchontoglires</taxon>
        <taxon>Primates</taxon>
        <taxon>Haplorrhini</taxon>
        <taxon>Platyrrhini</taxon>
        <taxon>Cebidae</taxon>
        <taxon>Callitrichinae</taxon>
        <taxon>Saguinus</taxon>
    </lineage>
</organism>